<reference evidence="1" key="1">
    <citation type="submission" date="2014-09" db="EMBL/GenBank/DDBJ databases">
        <authorList>
            <person name="Magalhaes I.L.F."/>
            <person name="Oliveira U."/>
            <person name="Santos F.R."/>
            <person name="Vidigal T.H.D.A."/>
            <person name="Brescovit A.D."/>
            <person name="Santos A.J."/>
        </authorList>
    </citation>
    <scope>NUCLEOTIDE SEQUENCE</scope>
    <source>
        <tissue evidence="1">Shoot tissue taken approximately 20 cm above the soil surface</tissue>
    </source>
</reference>
<dbReference type="AlphaFoldDB" id="A0A0A9TB59"/>
<name>A0A0A9TB59_ARUDO</name>
<proteinExistence type="predicted"/>
<evidence type="ECO:0000313" key="1">
    <source>
        <dbReference type="EMBL" id="JAD29966.1"/>
    </source>
</evidence>
<organism evidence="1">
    <name type="scientific">Arundo donax</name>
    <name type="common">Giant reed</name>
    <name type="synonym">Donax arundinaceus</name>
    <dbReference type="NCBI Taxonomy" id="35708"/>
    <lineage>
        <taxon>Eukaryota</taxon>
        <taxon>Viridiplantae</taxon>
        <taxon>Streptophyta</taxon>
        <taxon>Embryophyta</taxon>
        <taxon>Tracheophyta</taxon>
        <taxon>Spermatophyta</taxon>
        <taxon>Magnoliopsida</taxon>
        <taxon>Liliopsida</taxon>
        <taxon>Poales</taxon>
        <taxon>Poaceae</taxon>
        <taxon>PACMAD clade</taxon>
        <taxon>Arundinoideae</taxon>
        <taxon>Arundineae</taxon>
        <taxon>Arundo</taxon>
    </lineage>
</organism>
<accession>A0A0A9TB59</accession>
<dbReference type="EMBL" id="GBRH01267929">
    <property type="protein sequence ID" value="JAD29966.1"/>
    <property type="molecule type" value="Transcribed_RNA"/>
</dbReference>
<sequence length="21" mass="2229">MPSNFATMKVILGSFVASIKS</sequence>
<protein>
    <submittedName>
        <fullName evidence="1">Uncharacterized protein</fullName>
    </submittedName>
</protein>
<reference evidence="1" key="2">
    <citation type="journal article" date="2015" name="Data Brief">
        <title>Shoot transcriptome of the giant reed, Arundo donax.</title>
        <authorList>
            <person name="Barrero R.A."/>
            <person name="Guerrero F.D."/>
            <person name="Moolhuijzen P."/>
            <person name="Goolsby J.A."/>
            <person name="Tidwell J."/>
            <person name="Bellgard S.E."/>
            <person name="Bellgard M.I."/>
        </authorList>
    </citation>
    <scope>NUCLEOTIDE SEQUENCE</scope>
    <source>
        <tissue evidence="1">Shoot tissue taken approximately 20 cm above the soil surface</tissue>
    </source>
</reference>